<keyword evidence="2" id="KW-1185">Reference proteome</keyword>
<sequence>MNNVSYFDHRVIRSCTLVSDGGESTRWLYGLGRAAPRLSRRNTLRTVVTAGNRDSDSASWDLTALPLNRRSPGEASFPFNINILNEESPERSEALELKGNISRGRRNLAWMQHGTQSWK</sequence>
<evidence type="ECO:0000313" key="2">
    <source>
        <dbReference type="Proteomes" id="UP000190648"/>
    </source>
</evidence>
<dbReference type="EMBL" id="LSYS01006880">
    <property type="protein sequence ID" value="OPJ74032.1"/>
    <property type="molecule type" value="Genomic_DNA"/>
</dbReference>
<protein>
    <submittedName>
        <fullName evidence="1">Uncharacterized protein</fullName>
    </submittedName>
</protein>
<organism evidence="1 2">
    <name type="scientific">Patagioenas fasciata monilis</name>
    <dbReference type="NCBI Taxonomy" id="372326"/>
    <lineage>
        <taxon>Eukaryota</taxon>
        <taxon>Metazoa</taxon>
        <taxon>Chordata</taxon>
        <taxon>Craniata</taxon>
        <taxon>Vertebrata</taxon>
        <taxon>Euteleostomi</taxon>
        <taxon>Archelosauria</taxon>
        <taxon>Archosauria</taxon>
        <taxon>Dinosauria</taxon>
        <taxon>Saurischia</taxon>
        <taxon>Theropoda</taxon>
        <taxon>Coelurosauria</taxon>
        <taxon>Aves</taxon>
        <taxon>Neognathae</taxon>
        <taxon>Neoaves</taxon>
        <taxon>Columbimorphae</taxon>
        <taxon>Columbiformes</taxon>
        <taxon>Columbidae</taxon>
        <taxon>Patagioenas</taxon>
    </lineage>
</organism>
<dbReference type="Proteomes" id="UP000190648">
    <property type="component" value="Unassembled WGS sequence"/>
</dbReference>
<comment type="caution">
    <text evidence="1">The sequence shown here is derived from an EMBL/GenBank/DDBJ whole genome shotgun (WGS) entry which is preliminary data.</text>
</comment>
<name>A0A1V4JPB7_PATFA</name>
<gene>
    <name evidence="1" type="ORF">AV530_013420</name>
</gene>
<reference evidence="1 2" key="1">
    <citation type="submission" date="2016-02" db="EMBL/GenBank/DDBJ databases">
        <title>Band-tailed pigeon sequencing and assembly.</title>
        <authorList>
            <person name="Soares A.E."/>
            <person name="Novak B.J."/>
            <person name="Rice E.S."/>
            <person name="O'Connell B."/>
            <person name="Chang D."/>
            <person name="Weber S."/>
            <person name="Shapiro B."/>
        </authorList>
    </citation>
    <scope>NUCLEOTIDE SEQUENCE [LARGE SCALE GENOMIC DNA]</scope>
    <source>
        <strain evidence="1">BTP2013</strain>
        <tissue evidence="1">Blood</tissue>
    </source>
</reference>
<evidence type="ECO:0000313" key="1">
    <source>
        <dbReference type="EMBL" id="OPJ74032.1"/>
    </source>
</evidence>
<accession>A0A1V4JPB7</accession>
<dbReference type="AlphaFoldDB" id="A0A1V4JPB7"/>
<proteinExistence type="predicted"/>